<dbReference type="Pfam" id="PF10688">
    <property type="entry name" value="Imp-YgjV"/>
    <property type="match status" value="1"/>
</dbReference>
<dbReference type="Proteomes" id="UP000056090">
    <property type="component" value="Chromosome"/>
</dbReference>
<feature type="transmembrane region" description="Helical" evidence="1">
    <location>
        <begin position="73"/>
        <end position="93"/>
    </location>
</feature>
<organism evidence="2 3">
    <name type="scientific">Alteromonas australica</name>
    <dbReference type="NCBI Taxonomy" id="589873"/>
    <lineage>
        <taxon>Bacteria</taxon>
        <taxon>Pseudomonadati</taxon>
        <taxon>Pseudomonadota</taxon>
        <taxon>Gammaproteobacteria</taxon>
        <taxon>Alteromonadales</taxon>
        <taxon>Alteromonadaceae</taxon>
        <taxon>Alteromonas/Salinimonas group</taxon>
        <taxon>Alteromonas</taxon>
    </lineage>
</organism>
<accession>A0A075NSP1</accession>
<name>A0A075NSP1_9ALTE</name>
<dbReference type="InterPro" id="IPR019629">
    <property type="entry name" value="Uncharacterised_HI1736/YgjV"/>
</dbReference>
<feature type="transmembrane region" description="Helical" evidence="1">
    <location>
        <begin position="143"/>
        <end position="161"/>
    </location>
</feature>
<keyword evidence="1" id="KW-0472">Membrane</keyword>
<reference evidence="2 3" key="1">
    <citation type="submission" date="2014-06" db="EMBL/GenBank/DDBJ databases">
        <title>Genomes of Alteromonas australica, a world apart.</title>
        <authorList>
            <person name="Gonzaga A."/>
            <person name="Lopez-Perez M."/>
            <person name="Rodriguez-Valera F."/>
        </authorList>
    </citation>
    <scope>NUCLEOTIDE SEQUENCE [LARGE SCALE GENOMIC DNA]</scope>
    <source>
        <strain evidence="2 3">H 17</strain>
    </source>
</reference>
<keyword evidence="1" id="KW-0812">Transmembrane</keyword>
<dbReference type="GeneID" id="78253721"/>
<feature type="transmembrane region" description="Helical" evidence="1">
    <location>
        <begin position="26"/>
        <end position="43"/>
    </location>
</feature>
<keyword evidence="3" id="KW-1185">Reference proteome</keyword>
<dbReference type="eggNOG" id="ENOG5033Y84">
    <property type="taxonomic scope" value="Bacteria"/>
</dbReference>
<dbReference type="EMBL" id="CP008849">
    <property type="protein sequence ID" value="AIF97569.1"/>
    <property type="molecule type" value="Genomic_DNA"/>
</dbReference>
<sequence>MFEFLLNAFPVFCALASFWSNTERKLLFLNLALCLAVASLLMFEQAWGGAIVVTVAGLSTSYRLITQKLLSRVATYVTLILMMCLVLTVNHFTGKTSLLETMPAFTFMAYRFGELHCKEAGLRVCMIVGSFNFTVYGLITQTWGLAITEALFAASNLWYYVKLRRAMQVSHV</sequence>
<proteinExistence type="predicted"/>
<dbReference type="KEGG" id="aal:EP13_02020"/>
<evidence type="ECO:0000256" key="1">
    <source>
        <dbReference type="SAM" id="Phobius"/>
    </source>
</evidence>
<protein>
    <submittedName>
        <fullName evidence="2">Formyltetrahydrofolate deformylase</fullName>
    </submittedName>
</protein>
<gene>
    <name evidence="2" type="ORF">EP13_02020</name>
</gene>
<keyword evidence="1" id="KW-1133">Transmembrane helix</keyword>
<evidence type="ECO:0000313" key="3">
    <source>
        <dbReference type="Proteomes" id="UP000056090"/>
    </source>
</evidence>
<dbReference type="AlphaFoldDB" id="A0A075NSP1"/>
<feature type="transmembrane region" description="Helical" evidence="1">
    <location>
        <begin position="49"/>
        <end position="66"/>
    </location>
</feature>
<dbReference type="RefSeq" id="WP_044055738.1">
    <property type="nucleotide sequence ID" value="NZ_CBCSKJ010000006.1"/>
</dbReference>
<evidence type="ECO:0000313" key="2">
    <source>
        <dbReference type="EMBL" id="AIF97569.1"/>
    </source>
</evidence>